<sequence length="354" mass="38410">MAGIVEAQVVGVDGSAIPTVSKTQSYARPVAESVDAVRNMGMPLGLAEQFVKSTRDFSGSMGTQDGHRVMSGPGGREGLISCSRWEELGEGIGWHARLAVELGAYTEFRLLNQPSGRGPQTVVVGTTVGSDDAASKAELARIQQLVYSEPTGRTPLCKQIREVTAQIAANAACLRASGTKACVVIASDGEASDGDIAQALRPLRDLPVWVVIRLCTDDDRVVQYWNDIDEELELDMDVLDDLSGEAAEVNAAQPWLTYGGPLHRLREWGTAVKILDLLDETALTKTQLPALAKVILGGPAADLPHPELDWKGFLKALDLCQRDYTVWDPARNRRRPWFHIKKMKKCYGDGCAIS</sequence>
<organism evidence="1 2">
    <name type="scientific">Aureococcus anophagefferens</name>
    <name type="common">Harmful bloom alga</name>
    <dbReference type="NCBI Taxonomy" id="44056"/>
    <lineage>
        <taxon>Eukaryota</taxon>
        <taxon>Sar</taxon>
        <taxon>Stramenopiles</taxon>
        <taxon>Ochrophyta</taxon>
        <taxon>Pelagophyceae</taxon>
        <taxon>Pelagomonadales</taxon>
        <taxon>Pelagomonadaceae</taxon>
        <taxon>Aureococcus</taxon>
    </lineage>
</organism>
<name>A0ABR1G8M7_AURAN</name>
<reference evidence="1 2" key="1">
    <citation type="submission" date="2024-03" db="EMBL/GenBank/DDBJ databases">
        <title>Aureococcus anophagefferens CCMP1851 and Kratosvirus quantuckense: Draft genome of a second virus-susceptible host strain in the model system.</title>
        <authorList>
            <person name="Chase E."/>
            <person name="Truchon A.R."/>
            <person name="Schepens W."/>
            <person name="Wilhelm S.W."/>
        </authorList>
    </citation>
    <scope>NUCLEOTIDE SEQUENCE [LARGE SCALE GENOMIC DNA]</scope>
    <source>
        <strain evidence="1 2">CCMP1851</strain>
    </source>
</reference>
<keyword evidence="2" id="KW-1185">Reference proteome</keyword>
<proteinExistence type="predicted"/>
<accession>A0ABR1G8M7</accession>
<evidence type="ECO:0000313" key="1">
    <source>
        <dbReference type="EMBL" id="KAK7249377.1"/>
    </source>
</evidence>
<evidence type="ECO:0000313" key="2">
    <source>
        <dbReference type="Proteomes" id="UP001363151"/>
    </source>
</evidence>
<protein>
    <recommendedName>
        <fullName evidence="3">VWFA domain-containing protein</fullName>
    </recommendedName>
</protein>
<dbReference type="EMBL" id="JBBJCI010000079">
    <property type="protein sequence ID" value="KAK7249377.1"/>
    <property type="molecule type" value="Genomic_DNA"/>
</dbReference>
<gene>
    <name evidence="1" type="ORF">SO694_00048156</name>
</gene>
<evidence type="ECO:0008006" key="3">
    <source>
        <dbReference type="Google" id="ProtNLM"/>
    </source>
</evidence>
<comment type="caution">
    <text evidence="1">The sequence shown here is derived from an EMBL/GenBank/DDBJ whole genome shotgun (WGS) entry which is preliminary data.</text>
</comment>
<dbReference type="Proteomes" id="UP001363151">
    <property type="component" value="Unassembled WGS sequence"/>
</dbReference>